<proteinExistence type="predicted"/>
<evidence type="ECO:0000313" key="1">
    <source>
        <dbReference type="EMBL" id="PWZ40134.1"/>
    </source>
</evidence>
<dbReference type="Proteomes" id="UP000251960">
    <property type="component" value="Chromosome 2"/>
</dbReference>
<evidence type="ECO:0000313" key="2">
    <source>
        <dbReference type="Proteomes" id="UP000251960"/>
    </source>
</evidence>
<dbReference type="EMBL" id="NCVQ01000003">
    <property type="protein sequence ID" value="PWZ40134.1"/>
    <property type="molecule type" value="Genomic_DNA"/>
</dbReference>
<organism evidence="1 2">
    <name type="scientific">Zea mays</name>
    <name type="common">Maize</name>
    <dbReference type="NCBI Taxonomy" id="4577"/>
    <lineage>
        <taxon>Eukaryota</taxon>
        <taxon>Viridiplantae</taxon>
        <taxon>Streptophyta</taxon>
        <taxon>Embryophyta</taxon>
        <taxon>Tracheophyta</taxon>
        <taxon>Spermatophyta</taxon>
        <taxon>Magnoliopsida</taxon>
        <taxon>Liliopsida</taxon>
        <taxon>Poales</taxon>
        <taxon>Poaceae</taxon>
        <taxon>PACMAD clade</taxon>
        <taxon>Panicoideae</taxon>
        <taxon>Andropogonodae</taxon>
        <taxon>Andropogoneae</taxon>
        <taxon>Tripsacinae</taxon>
        <taxon>Zea</taxon>
    </lineage>
</organism>
<comment type="caution">
    <text evidence="1">The sequence shown here is derived from an EMBL/GenBank/DDBJ whole genome shotgun (WGS) entry which is preliminary data.</text>
</comment>
<sequence>MGTLHVGSTVRRLDSQADAGFTSLLRVLSFLQIMQLGRQLHVSVPEDGCFIYVIACGNGFMVRVLSSAASTLVSQLLSGGVWRSLDPEYIAESKSKESRRVGLLARDKVMRTWTQYVHTFDLRALSLLGLSTSYATMLSGLVGKGHEDPMAMWNGRNMN</sequence>
<name>A0A3L6G134_MAIZE</name>
<dbReference type="AlphaFoldDB" id="A0A3L6G134"/>
<reference evidence="1 2" key="1">
    <citation type="journal article" date="2018" name="Nat. Genet.">
        <title>Extensive intraspecific gene order and gene structural variations between Mo17 and other maize genomes.</title>
        <authorList>
            <person name="Sun S."/>
            <person name="Zhou Y."/>
            <person name="Chen J."/>
            <person name="Shi J."/>
            <person name="Zhao H."/>
            <person name="Zhao H."/>
            <person name="Song W."/>
            <person name="Zhang M."/>
            <person name="Cui Y."/>
            <person name="Dong X."/>
            <person name="Liu H."/>
            <person name="Ma X."/>
            <person name="Jiao Y."/>
            <person name="Wang B."/>
            <person name="Wei X."/>
            <person name="Stein J.C."/>
            <person name="Glaubitz J.C."/>
            <person name="Lu F."/>
            <person name="Yu G."/>
            <person name="Liang C."/>
            <person name="Fengler K."/>
            <person name="Li B."/>
            <person name="Rafalski A."/>
            <person name="Schnable P.S."/>
            <person name="Ware D.H."/>
            <person name="Buckler E.S."/>
            <person name="Lai J."/>
        </authorList>
    </citation>
    <scope>NUCLEOTIDE SEQUENCE [LARGE SCALE GENOMIC DNA]</scope>
    <source>
        <strain evidence="2">cv. Missouri 17</strain>
        <tissue evidence="1">Seedling</tissue>
    </source>
</reference>
<gene>
    <name evidence="1" type="ORF">Zm00014a_038157</name>
</gene>
<protein>
    <submittedName>
        <fullName evidence="1">Uncharacterized protein</fullName>
    </submittedName>
</protein>
<accession>A0A3L6G134</accession>